<evidence type="ECO:0000313" key="3">
    <source>
        <dbReference type="Proteomes" id="UP001497525"/>
    </source>
</evidence>
<evidence type="ECO:0000256" key="1">
    <source>
        <dbReference type="SAM" id="MobiDB-lite"/>
    </source>
</evidence>
<dbReference type="Proteomes" id="UP001497525">
    <property type="component" value="Unassembled WGS sequence"/>
</dbReference>
<name>A0AAV2T163_CALDB</name>
<feature type="compositionally biased region" description="Gly residues" evidence="1">
    <location>
        <begin position="30"/>
        <end position="80"/>
    </location>
</feature>
<reference evidence="2" key="1">
    <citation type="submission" date="2024-06" db="EMBL/GenBank/DDBJ databases">
        <authorList>
            <person name="Liu X."/>
            <person name="Lenzi L."/>
            <person name="Haldenby T S."/>
            <person name="Uol C."/>
        </authorList>
    </citation>
    <scope>NUCLEOTIDE SEQUENCE</scope>
</reference>
<organism evidence="2 3">
    <name type="scientific">Calicophoron daubneyi</name>
    <name type="common">Rumen fluke</name>
    <name type="synonym">Paramphistomum daubneyi</name>
    <dbReference type="NCBI Taxonomy" id="300641"/>
    <lineage>
        <taxon>Eukaryota</taxon>
        <taxon>Metazoa</taxon>
        <taxon>Spiralia</taxon>
        <taxon>Lophotrochozoa</taxon>
        <taxon>Platyhelminthes</taxon>
        <taxon>Trematoda</taxon>
        <taxon>Digenea</taxon>
        <taxon>Plagiorchiida</taxon>
        <taxon>Pronocephalata</taxon>
        <taxon>Paramphistomoidea</taxon>
        <taxon>Paramphistomidae</taxon>
        <taxon>Calicophoron</taxon>
    </lineage>
</organism>
<gene>
    <name evidence="2" type="ORF">CDAUBV1_LOCUS3117</name>
</gene>
<sequence>MSWGGGYESSYPSGGFGGQGGYPNQPPYGGPGQYGPGGPGQFGPGGPGQFGPGGPGQFGPGGPGQFGPGGQGQFGPCGPGQYGPNAGGVNWIPSNPNCEPPPDAVKAKDGMYVIRARVEGDIIPGKWVVGNGMAYIPYGGKEVEVAQFEVLCIPGGCYQWMKAEEGNIPSGAIQGGVTSSGEALFIARGDVHDEKCVGKVHPSHQCAYFPWGGKEHSERRYKVLCFQ</sequence>
<proteinExistence type="predicted"/>
<dbReference type="EMBL" id="CAXLJL010000078">
    <property type="protein sequence ID" value="CAL5130914.1"/>
    <property type="molecule type" value="Genomic_DNA"/>
</dbReference>
<accession>A0AAV2T163</accession>
<dbReference type="SMART" id="SM00696">
    <property type="entry name" value="DM9"/>
    <property type="match status" value="2"/>
</dbReference>
<comment type="caution">
    <text evidence="2">The sequence shown here is derived from an EMBL/GenBank/DDBJ whole genome shotgun (WGS) entry which is preliminary data.</text>
</comment>
<dbReference type="PANTHER" id="PTHR31649">
    <property type="entry name" value="AGAP009604-PA"/>
    <property type="match status" value="1"/>
</dbReference>
<dbReference type="Pfam" id="PF11901">
    <property type="entry name" value="DM9"/>
    <property type="match status" value="1"/>
</dbReference>
<evidence type="ECO:0000313" key="2">
    <source>
        <dbReference type="EMBL" id="CAL5130914.1"/>
    </source>
</evidence>
<protein>
    <submittedName>
        <fullName evidence="2">Uncharacterized protein</fullName>
    </submittedName>
</protein>
<dbReference type="AlphaFoldDB" id="A0AAV2T163"/>
<feature type="region of interest" description="Disordered" evidence="1">
    <location>
        <begin position="1"/>
        <end position="80"/>
    </location>
</feature>
<dbReference type="InterPro" id="IPR006616">
    <property type="entry name" value="DM9_repeat"/>
</dbReference>
<dbReference type="PANTHER" id="PTHR31649:SF1">
    <property type="entry name" value="FARNESOIC ACID O-METHYL TRANSFERASE DOMAIN-CONTAINING PROTEIN"/>
    <property type="match status" value="1"/>
</dbReference>